<feature type="transmembrane region" description="Helical" evidence="1">
    <location>
        <begin position="118"/>
        <end position="140"/>
    </location>
</feature>
<dbReference type="EMBL" id="CCFA01005007">
    <property type="protein sequence ID" value="CDS02121.1"/>
    <property type="molecule type" value="Genomic_DNA"/>
</dbReference>
<evidence type="ECO:0000313" key="4">
    <source>
        <dbReference type="EMBL" id="CDS02121.1"/>
    </source>
</evidence>
<gene>
    <name evidence="4" type="primary">SSCI82700.1</name>
    <name evidence="3" type="ORF">SPSC_06344</name>
</gene>
<protein>
    <submittedName>
        <fullName evidence="4">Uncharacterized protein</fullName>
    </submittedName>
</protein>
<keyword evidence="1" id="KW-1133">Transmembrane helix</keyword>
<keyword evidence="2" id="KW-0732">Signal</keyword>
<feature type="chain" id="PRO_5015039030" evidence="2">
    <location>
        <begin position="24"/>
        <end position="141"/>
    </location>
</feature>
<feature type="signal peptide" evidence="2">
    <location>
        <begin position="1"/>
        <end position="23"/>
    </location>
</feature>
<sequence>MRSSSFVLVLVALILSLVALASANQLAPAAPSPVPLEKRQAAAGGGAGVASSYTGVQTISGYTPPPSSVIPVPSVSRGTILTTIPGYANSSGAGNALNQGSGMGSSSGALSLLSSTHFISGTAASATFMCVAAIAAAAVLL</sequence>
<reference evidence="4" key="1">
    <citation type="submission" date="2014-06" db="EMBL/GenBank/DDBJ databases">
        <authorList>
            <person name="Berkman J.Paul."/>
        </authorList>
    </citation>
    <scope>NUCLEOTIDE SEQUENCE [LARGE SCALE GENOMIC DNA]</scope>
</reference>
<organism evidence="4 5">
    <name type="scientific">Sporisorium scitamineum</name>
    <dbReference type="NCBI Taxonomy" id="49012"/>
    <lineage>
        <taxon>Eukaryota</taxon>
        <taxon>Fungi</taxon>
        <taxon>Dikarya</taxon>
        <taxon>Basidiomycota</taxon>
        <taxon>Ustilaginomycotina</taxon>
        <taxon>Ustilaginomycetes</taxon>
        <taxon>Ustilaginales</taxon>
        <taxon>Ustilaginaceae</taxon>
        <taxon>Sporisorium</taxon>
    </lineage>
</organism>
<reference evidence="3" key="2">
    <citation type="submission" date="2014-06" db="EMBL/GenBank/DDBJ databases">
        <authorList>
            <person name="Ju J."/>
            <person name="Zhang J."/>
        </authorList>
    </citation>
    <scope>NUCLEOTIDE SEQUENCE</scope>
    <source>
        <strain evidence="3">SscI8</strain>
    </source>
</reference>
<name>A0A0F7RYQ6_9BASI</name>
<keyword evidence="5" id="KW-1185">Reference proteome</keyword>
<evidence type="ECO:0000313" key="3">
    <source>
        <dbReference type="EMBL" id="CDR88972.1"/>
    </source>
</evidence>
<reference evidence="5" key="3">
    <citation type="submission" date="2014-06" db="EMBL/GenBank/DDBJ databases">
        <authorList>
            <person name="Berkman P.J."/>
        </authorList>
    </citation>
    <scope>NUCLEOTIDE SEQUENCE [LARGE SCALE GENOMIC DNA]</scope>
</reference>
<keyword evidence="1" id="KW-0472">Membrane</keyword>
<keyword evidence="1" id="KW-0812">Transmembrane</keyword>
<evidence type="ECO:0000313" key="5">
    <source>
        <dbReference type="Proteomes" id="UP000242770"/>
    </source>
</evidence>
<proteinExistence type="predicted"/>
<dbReference type="AlphaFoldDB" id="A0A0F7RYQ6"/>
<evidence type="ECO:0000256" key="1">
    <source>
        <dbReference type="SAM" id="Phobius"/>
    </source>
</evidence>
<accession>A0A0F7RYQ6</accession>
<evidence type="ECO:0000256" key="2">
    <source>
        <dbReference type="SAM" id="SignalP"/>
    </source>
</evidence>
<dbReference type="EMBL" id="LK056693">
    <property type="protein sequence ID" value="CDR88972.1"/>
    <property type="molecule type" value="Genomic_DNA"/>
</dbReference>
<dbReference type="Proteomes" id="UP000242770">
    <property type="component" value="Unassembled WGS sequence"/>
</dbReference>